<name>A0ABT8MBZ3_9EURY</name>
<dbReference type="InterPro" id="IPR038475">
    <property type="entry name" value="RecG_C_sf"/>
</dbReference>
<evidence type="ECO:0000313" key="3">
    <source>
        <dbReference type="EMBL" id="MDN7025462.1"/>
    </source>
</evidence>
<dbReference type="Pfam" id="PF21247">
    <property type="entry name" value="Fic-like_C"/>
    <property type="match status" value="1"/>
</dbReference>
<organism evidence="3 4">
    <name type="scientific">Methanoculleus frigidifontis</name>
    <dbReference type="NCBI Taxonomy" id="2584085"/>
    <lineage>
        <taxon>Archaea</taxon>
        <taxon>Methanobacteriati</taxon>
        <taxon>Methanobacteriota</taxon>
        <taxon>Stenosarchaea group</taxon>
        <taxon>Methanomicrobia</taxon>
        <taxon>Methanomicrobiales</taxon>
        <taxon>Methanomicrobiaceae</taxon>
        <taxon>Methanoculleus</taxon>
    </lineage>
</organism>
<dbReference type="RefSeq" id="WP_301664619.1">
    <property type="nucleotide sequence ID" value="NZ_VCYH01000007.1"/>
</dbReference>
<dbReference type="PANTHER" id="PTHR30595:SF6">
    <property type="entry name" value="SCHLAFEN ALBA-2 DOMAIN-CONTAINING PROTEIN"/>
    <property type="match status" value="1"/>
</dbReference>
<dbReference type="SUPFAM" id="SSF46785">
    <property type="entry name" value="Winged helix' DNA-binding domain"/>
    <property type="match status" value="1"/>
</dbReference>
<evidence type="ECO:0000313" key="4">
    <source>
        <dbReference type="Proteomes" id="UP001168338"/>
    </source>
</evidence>
<dbReference type="Pfam" id="PF04326">
    <property type="entry name" value="SLFN_AlbA_2"/>
    <property type="match status" value="1"/>
</dbReference>
<feature type="domain" description="Filamentation induced by cAMP protein Fic-like C-terminal" evidence="2">
    <location>
        <begin position="406"/>
        <end position="469"/>
    </location>
</feature>
<proteinExistence type="predicted"/>
<reference evidence="3" key="1">
    <citation type="submission" date="2019-05" db="EMBL/GenBank/DDBJ databases">
        <title>Methanoculleus sp. FWC-SCC1, a methanogenic archaeon isolated from deep marine cold seep.</title>
        <authorList>
            <person name="Chen Y.-W."/>
            <person name="Chen S.-C."/>
            <person name="Teng N.-H."/>
            <person name="Lai M.-C."/>
        </authorList>
    </citation>
    <scope>NUCLEOTIDE SEQUENCE</scope>
    <source>
        <strain evidence="3">FWC-SCC1</strain>
    </source>
</reference>
<feature type="domain" description="Schlafen AlbA-2" evidence="1">
    <location>
        <begin position="13"/>
        <end position="129"/>
    </location>
</feature>
<dbReference type="InterPro" id="IPR036390">
    <property type="entry name" value="WH_DNA-bd_sf"/>
</dbReference>
<keyword evidence="4" id="KW-1185">Reference proteome</keyword>
<dbReference type="PANTHER" id="PTHR30595">
    <property type="entry name" value="GLPR-RELATED TRANSCRIPTIONAL REPRESSOR"/>
    <property type="match status" value="1"/>
</dbReference>
<accession>A0ABT8MBZ3</accession>
<dbReference type="Gene3D" id="3.30.950.30">
    <property type="entry name" value="Schlafen, AAA domain"/>
    <property type="match status" value="1"/>
</dbReference>
<evidence type="ECO:0000259" key="2">
    <source>
        <dbReference type="Pfam" id="PF21247"/>
    </source>
</evidence>
<dbReference type="InterPro" id="IPR007421">
    <property type="entry name" value="Schlafen_AlbA_2_dom"/>
</dbReference>
<dbReference type="Pfam" id="PF13749">
    <property type="entry name" value="HATPase_c_4"/>
    <property type="match status" value="1"/>
</dbReference>
<dbReference type="EMBL" id="VCYH01000007">
    <property type="protein sequence ID" value="MDN7025462.1"/>
    <property type="molecule type" value="Genomic_DNA"/>
</dbReference>
<comment type="caution">
    <text evidence="3">The sequence shown here is derived from an EMBL/GenBank/DDBJ whole genome shotgun (WGS) entry which is preliminary data.</text>
</comment>
<sequence>MNLPVTQLLSMPEGKTLEFKQDLSSPRNILKTLVAFANTAGGRLFIGVEDGSKEVLGVASPLDEEERLCNLIADSIEPRLVPNVELIAVEDKTLLAVEVYPSGSRPHWIRKEGPADGVYVRLGSTNRKADKELIAELERSARGTAFDELPLPELTADALDLTVARALFAGQRELSEKEMLTLKLLTPLQGRLVPTIGAVLLFGRDREGHFPDAWIQCGRFAGTTKNVIFDHTEIHEHLPIAVERVIEFIKKHAMRGADLSEIRRRDVWSIPMTIVREAAINAIVHADYSQIGAPLRVAIYDDRVEIENPGILLPGMTIEDVRQGVSKIRNRVIARVFRELGLIEQWGSGFRRILDEAERQNLPEPVIEEIGMKVRFTVFLAENIPPGMPHKTGKEAEEQVTEQVTEQVYALMICLMKEPLRTKDAMHCLGLKHRPTFLYDYLKPAIQAGFVEMTQPDSPRSPTQKYCLTEKGRRYLEREASDLSSGRGADAD</sequence>
<gene>
    <name evidence="3" type="ORF">FGU65_11260</name>
</gene>
<dbReference type="InterPro" id="IPR038461">
    <property type="entry name" value="Schlafen_AlbA_2_dom_sf"/>
</dbReference>
<evidence type="ECO:0000259" key="1">
    <source>
        <dbReference type="Pfam" id="PF04326"/>
    </source>
</evidence>
<protein>
    <submittedName>
        <fullName evidence="3">AAA family ATPase</fullName>
    </submittedName>
</protein>
<dbReference type="Proteomes" id="UP001168338">
    <property type="component" value="Unassembled WGS sequence"/>
</dbReference>
<dbReference type="Gene3D" id="3.30.565.60">
    <property type="match status" value="1"/>
</dbReference>
<dbReference type="InterPro" id="IPR049514">
    <property type="entry name" value="Fic-like_C"/>
</dbReference>